<dbReference type="AlphaFoldDB" id="A0A146LGY3"/>
<reference evidence="3" key="1">
    <citation type="journal article" date="2016" name="Gigascience">
        <title>De novo construction of an expanded transcriptome assembly for the western tarnished plant bug, Lygus hesperus.</title>
        <authorList>
            <person name="Tassone E.E."/>
            <person name="Geib S.M."/>
            <person name="Hall B."/>
            <person name="Fabrick J.A."/>
            <person name="Brent C.S."/>
            <person name="Hull J.J."/>
        </authorList>
    </citation>
    <scope>NUCLEOTIDE SEQUENCE</scope>
</reference>
<feature type="transmembrane region" description="Helical" evidence="2">
    <location>
        <begin position="325"/>
        <end position="344"/>
    </location>
</feature>
<evidence type="ECO:0000313" key="3">
    <source>
        <dbReference type="EMBL" id="JAQ06207.1"/>
    </source>
</evidence>
<protein>
    <submittedName>
        <fullName evidence="3">Uncharacterized protein</fullName>
    </submittedName>
</protein>
<keyword evidence="2" id="KW-1133">Transmembrane helix</keyword>
<feature type="transmembrane region" description="Helical" evidence="2">
    <location>
        <begin position="418"/>
        <end position="436"/>
    </location>
</feature>
<dbReference type="EMBL" id="GDHC01012422">
    <property type="protein sequence ID" value="JAQ06207.1"/>
    <property type="molecule type" value="Transcribed_RNA"/>
</dbReference>
<feature type="region of interest" description="Disordered" evidence="1">
    <location>
        <begin position="1"/>
        <end position="31"/>
    </location>
</feature>
<proteinExistence type="predicted"/>
<sequence>AAPTATAAPSTTSSLDAIPDPDSAAAPTHTSVPLPTTPGCTWVRKSTMCYCSASRTIHLDSTHLPLSTVCSIRGRCCAPPPYPPDCTTRAQIHTAPASNRSPFAHPTLLPRWSLVYGTNSSPRAVRCPTHFATLSAPLLPGCTTSAAVSRPPILESRLRFVPTTPPLLRSHSTIATSTCTGGTLLLHASSRFRLVTATPPPSSSPPCLPHFLGLPHSAPSTRCTLYFAALDRTTVRSTTRIQSTFSSTATRLSNYLLSLLLFLTHLAASTVSTPLPTLCAFPTTLPARTALSYSFLLLPSTATVVSTPHPRGFCVLLVPTLRTTLYVSSLSVFVYSIPTALLLGSTISLSSQPSFLAPSSHLLLLLYLLFSFFFFLLSILSTSLLLLARSYLCPCSYLPRLFLLSTATLSTLLHPSHFFPILFSFFSFFLLFFYFFSHTPVHPCGHTPVYPGPPTLPLLHYFPRYCIHPCIPQPYAKLPAVHHRIRTRATTLLPPTTNLDAASTARTVVSHPAPCYFVCIGWVVSTARFRIPPSHSAYFVYPPILFGKTHRFYTLPYSTTRILAPPLATQSTLLSHSPTHCSHFQKFVATVASIARGSPLLHSQPALVLTTTSHATAPLLLSSVCRTTSPLLVFFHVLSSLLVRYYCLCFSCICISPSPSAYGILLHMFHLPHS</sequence>
<keyword evidence="2" id="KW-0812">Transmembrane</keyword>
<organism evidence="3">
    <name type="scientific">Lygus hesperus</name>
    <name type="common">Western plant bug</name>
    <dbReference type="NCBI Taxonomy" id="30085"/>
    <lineage>
        <taxon>Eukaryota</taxon>
        <taxon>Metazoa</taxon>
        <taxon>Ecdysozoa</taxon>
        <taxon>Arthropoda</taxon>
        <taxon>Hexapoda</taxon>
        <taxon>Insecta</taxon>
        <taxon>Pterygota</taxon>
        <taxon>Neoptera</taxon>
        <taxon>Paraneoptera</taxon>
        <taxon>Hemiptera</taxon>
        <taxon>Heteroptera</taxon>
        <taxon>Panheteroptera</taxon>
        <taxon>Cimicomorpha</taxon>
        <taxon>Miridae</taxon>
        <taxon>Mirini</taxon>
        <taxon>Lygus</taxon>
    </lineage>
</organism>
<feature type="transmembrane region" description="Helical" evidence="2">
    <location>
        <begin position="364"/>
        <end position="388"/>
    </location>
</feature>
<keyword evidence="2" id="KW-0472">Membrane</keyword>
<feature type="transmembrane region" description="Helical" evidence="2">
    <location>
        <begin position="395"/>
        <end position="412"/>
    </location>
</feature>
<gene>
    <name evidence="3" type="ORF">g.24515</name>
</gene>
<evidence type="ECO:0000256" key="1">
    <source>
        <dbReference type="SAM" id="MobiDB-lite"/>
    </source>
</evidence>
<feature type="compositionally biased region" description="Low complexity" evidence="1">
    <location>
        <begin position="1"/>
        <end position="27"/>
    </location>
</feature>
<feature type="transmembrane region" description="Helical" evidence="2">
    <location>
        <begin position="645"/>
        <end position="669"/>
    </location>
</feature>
<evidence type="ECO:0000256" key="2">
    <source>
        <dbReference type="SAM" id="Phobius"/>
    </source>
</evidence>
<feature type="non-terminal residue" evidence="3">
    <location>
        <position position="1"/>
    </location>
</feature>
<accession>A0A146LGY3</accession>
<name>A0A146LGY3_LYGHE</name>